<dbReference type="RefSeq" id="WP_238715268.1">
    <property type="nucleotide sequence ID" value="NZ_JAEPBH010000067.1"/>
</dbReference>
<dbReference type="GO" id="GO:0002949">
    <property type="term" value="P:tRNA threonylcarbamoyladenosine modification"/>
    <property type="evidence" value="ECO:0007669"/>
    <property type="project" value="UniProtKB-UniRule"/>
</dbReference>
<evidence type="ECO:0000256" key="2">
    <source>
        <dbReference type="ARBA" id="ARBA00022490"/>
    </source>
</evidence>
<organism evidence="11 12">
    <name type="scientific">Tenebrionibacter intestinalis</name>
    <dbReference type="NCBI Taxonomy" id="2799638"/>
    <lineage>
        <taxon>Bacteria</taxon>
        <taxon>Pseudomonadati</taxon>
        <taxon>Pseudomonadota</taxon>
        <taxon>Gammaproteobacteria</taxon>
        <taxon>Enterobacterales</taxon>
        <taxon>Enterobacteriaceae</taxon>
        <taxon>Tenebrionibacter/Tenebrionicola group</taxon>
        <taxon>Tenebrionibacter</taxon>
    </lineage>
</organism>
<dbReference type="GO" id="GO:0061710">
    <property type="term" value="F:L-threonylcarbamoyladenylate synthase"/>
    <property type="evidence" value="ECO:0007669"/>
    <property type="project" value="UniProtKB-EC"/>
</dbReference>
<dbReference type="EMBL" id="JAEPBH010000067">
    <property type="protein sequence ID" value="MBK4716963.1"/>
    <property type="molecule type" value="Genomic_DNA"/>
</dbReference>
<dbReference type="HAMAP" id="MF_01852">
    <property type="entry name" value="TsaC"/>
    <property type="match status" value="1"/>
</dbReference>
<dbReference type="Pfam" id="PF01300">
    <property type="entry name" value="Sua5_yciO_yrdC"/>
    <property type="match status" value="1"/>
</dbReference>
<comment type="caution">
    <text evidence="11">The sequence shown here is derived from an EMBL/GenBank/DDBJ whole genome shotgun (WGS) entry which is preliminary data.</text>
</comment>
<dbReference type="InterPro" id="IPR050156">
    <property type="entry name" value="TC-AMP_synthase_SUA5"/>
</dbReference>
<dbReference type="PANTHER" id="PTHR17490">
    <property type="entry name" value="SUA5"/>
    <property type="match status" value="1"/>
</dbReference>
<accession>A0A8K0V4L5</accession>
<keyword evidence="7 9" id="KW-0067">ATP-binding</keyword>
<evidence type="ECO:0000256" key="9">
    <source>
        <dbReference type="HAMAP-Rule" id="MF_01852"/>
    </source>
</evidence>
<dbReference type="InterPro" id="IPR023535">
    <property type="entry name" value="TC-AMP_synthase"/>
</dbReference>
<dbReference type="InterPro" id="IPR006070">
    <property type="entry name" value="Sua5-like_dom"/>
</dbReference>
<dbReference type="GO" id="GO:0000049">
    <property type="term" value="F:tRNA binding"/>
    <property type="evidence" value="ECO:0007669"/>
    <property type="project" value="TreeGrafter"/>
</dbReference>
<proteinExistence type="inferred from homology"/>
<name>A0A8K0V4L5_9ENTR</name>
<evidence type="ECO:0000259" key="10">
    <source>
        <dbReference type="PROSITE" id="PS51163"/>
    </source>
</evidence>
<comment type="subcellular location">
    <subcellularLocation>
        <location evidence="1 9">Cytoplasm</location>
    </subcellularLocation>
</comment>
<evidence type="ECO:0000256" key="1">
    <source>
        <dbReference type="ARBA" id="ARBA00004496"/>
    </source>
</evidence>
<keyword evidence="6 9" id="KW-0547">Nucleotide-binding</keyword>
<reference evidence="11" key="1">
    <citation type="submission" date="2021-01" db="EMBL/GenBank/DDBJ databases">
        <title>Intestinitalea alba gen. nov., sp. nov., a novel genus of the family Enterobacteriaceae, isolated from the gut of the plastic-eating mealworm Tenebrio molitor L.</title>
        <authorList>
            <person name="Yang Y."/>
        </authorList>
    </citation>
    <scope>NUCLEOTIDE SEQUENCE</scope>
    <source>
        <strain evidence="11">BIT-L3</strain>
    </source>
</reference>
<dbReference type="Proteomes" id="UP000659047">
    <property type="component" value="Unassembled WGS sequence"/>
</dbReference>
<comment type="similarity">
    <text evidence="9">Belongs to the SUA5 family. TsaC subfamily.</text>
</comment>
<dbReference type="AlphaFoldDB" id="A0A8K0V4L5"/>
<evidence type="ECO:0000256" key="6">
    <source>
        <dbReference type="ARBA" id="ARBA00022741"/>
    </source>
</evidence>
<dbReference type="GO" id="GO:0006450">
    <property type="term" value="P:regulation of translational fidelity"/>
    <property type="evidence" value="ECO:0007669"/>
    <property type="project" value="TreeGrafter"/>
</dbReference>
<dbReference type="NCBIfam" id="NF007919">
    <property type="entry name" value="PRK10634.1"/>
    <property type="match status" value="1"/>
</dbReference>
<dbReference type="GO" id="GO:0003725">
    <property type="term" value="F:double-stranded RNA binding"/>
    <property type="evidence" value="ECO:0007669"/>
    <property type="project" value="InterPro"/>
</dbReference>
<keyword evidence="4 9" id="KW-0819">tRNA processing</keyword>
<keyword evidence="12" id="KW-1185">Reference proteome</keyword>
<dbReference type="InterPro" id="IPR017945">
    <property type="entry name" value="DHBP_synth_RibB-like_a/b_dom"/>
</dbReference>
<dbReference type="FunFam" id="3.90.870.10:FF:000004">
    <property type="entry name" value="Threonylcarbamoyl-AMP synthase"/>
    <property type="match status" value="1"/>
</dbReference>
<dbReference type="EC" id="2.7.7.87" evidence="9"/>
<evidence type="ECO:0000256" key="8">
    <source>
        <dbReference type="ARBA" id="ARBA00048366"/>
    </source>
</evidence>
<keyword evidence="2 9" id="KW-0963">Cytoplasm</keyword>
<comment type="catalytic activity">
    <reaction evidence="8 9">
        <text>L-threonine + hydrogencarbonate + ATP = L-threonylcarbamoyladenylate + diphosphate + H2O</text>
        <dbReference type="Rhea" id="RHEA:36407"/>
        <dbReference type="ChEBI" id="CHEBI:15377"/>
        <dbReference type="ChEBI" id="CHEBI:17544"/>
        <dbReference type="ChEBI" id="CHEBI:30616"/>
        <dbReference type="ChEBI" id="CHEBI:33019"/>
        <dbReference type="ChEBI" id="CHEBI:57926"/>
        <dbReference type="ChEBI" id="CHEBI:73682"/>
        <dbReference type="EC" id="2.7.7.87"/>
    </reaction>
</comment>
<evidence type="ECO:0000313" key="12">
    <source>
        <dbReference type="Proteomes" id="UP000659047"/>
    </source>
</evidence>
<protein>
    <recommendedName>
        <fullName evidence="9">Threonylcarbamoyl-AMP synthase</fullName>
        <shortName evidence="9">TC-AMP synthase</shortName>
        <ecNumber evidence="9">2.7.7.87</ecNumber>
    </recommendedName>
    <alternativeName>
        <fullName evidence="9">L-threonylcarbamoyladenylate synthase</fullName>
    </alternativeName>
    <alternativeName>
        <fullName evidence="9">t(6)A37 threonylcarbamoyladenosine biosynthesis protein TsaC</fullName>
    </alternativeName>
    <alternativeName>
        <fullName evidence="9">tRNA threonylcarbamoyladenosine biosynthesis protein TsaC</fullName>
    </alternativeName>
</protein>
<dbReference type="PANTHER" id="PTHR17490:SF18">
    <property type="entry name" value="THREONYLCARBAMOYL-AMP SYNTHASE"/>
    <property type="match status" value="1"/>
</dbReference>
<evidence type="ECO:0000256" key="4">
    <source>
        <dbReference type="ARBA" id="ARBA00022694"/>
    </source>
</evidence>
<evidence type="ECO:0000256" key="3">
    <source>
        <dbReference type="ARBA" id="ARBA00022679"/>
    </source>
</evidence>
<sequence length="190" mass="20724">MKNDLSVTTIEEIIALLNQQRVIAYPTEAVFGVGCDPDSEIAVGHLLMLKQRPVEKGLILIAANFEQLKPYINDTALTEVRRRAVFACWPGPVTFVFPARATTPRWLTGRFDTLAVRVTAHPQVVALCEAYGKPLVSTSANLTGLPPCRTAQEVVSQFGLDFPVLPGETGGRQNPSEIRDALTGKLIRQG</sequence>
<dbReference type="GO" id="GO:0005524">
    <property type="term" value="F:ATP binding"/>
    <property type="evidence" value="ECO:0007669"/>
    <property type="project" value="UniProtKB-UniRule"/>
</dbReference>
<evidence type="ECO:0000256" key="7">
    <source>
        <dbReference type="ARBA" id="ARBA00022840"/>
    </source>
</evidence>
<dbReference type="GO" id="GO:0005737">
    <property type="term" value="C:cytoplasm"/>
    <property type="evidence" value="ECO:0007669"/>
    <property type="project" value="UniProtKB-SubCell"/>
</dbReference>
<dbReference type="PROSITE" id="PS51163">
    <property type="entry name" value="YRDC"/>
    <property type="match status" value="1"/>
</dbReference>
<comment type="function">
    <text evidence="9">Required for the formation of a threonylcarbamoyl group on adenosine at position 37 (t(6)A37) in tRNAs that read codons beginning with adenine. Catalyzes the conversion of L-threonine, HCO(3)(-)/CO(2) and ATP to give threonylcarbamoyl-AMP (TC-AMP) as the acyladenylate intermediate, with the release of diphosphate.</text>
</comment>
<evidence type="ECO:0000313" key="11">
    <source>
        <dbReference type="EMBL" id="MBK4716963.1"/>
    </source>
</evidence>
<keyword evidence="5 9" id="KW-0548">Nucleotidyltransferase</keyword>
<gene>
    <name evidence="9 11" type="primary">tsaC</name>
    <name evidence="11" type="ORF">JJB97_16850</name>
</gene>
<feature type="domain" description="YrdC-like" evidence="10">
    <location>
        <begin position="7"/>
        <end position="190"/>
    </location>
</feature>
<dbReference type="Gene3D" id="3.90.870.10">
    <property type="entry name" value="DHBP synthase"/>
    <property type="match status" value="1"/>
</dbReference>
<keyword evidence="3 9" id="KW-0808">Transferase</keyword>
<dbReference type="SUPFAM" id="SSF55821">
    <property type="entry name" value="YrdC/RibB"/>
    <property type="match status" value="1"/>
</dbReference>
<evidence type="ECO:0000256" key="5">
    <source>
        <dbReference type="ARBA" id="ARBA00022695"/>
    </source>
</evidence>